<dbReference type="PANTHER" id="PTHR24148">
    <property type="entry name" value="ANKYRIN REPEAT DOMAIN-CONTAINING PROTEIN 39 HOMOLOG-RELATED"/>
    <property type="match status" value="1"/>
</dbReference>
<evidence type="ECO:0000313" key="3">
    <source>
        <dbReference type="Proteomes" id="UP000250266"/>
    </source>
</evidence>
<dbReference type="InterPro" id="IPR010730">
    <property type="entry name" value="HET"/>
</dbReference>
<evidence type="ECO:0000259" key="1">
    <source>
        <dbReference type="Pfam" id="PF06985"/>
    </source>
</evidence>
<dbReference type="PANTHER" id="PTHR24148:SF64">
    <property type="entry name" value="HETEROKARYON INCOMPATIBILITY DOMAIN-CONTAINING PROTEIN"/>
    <property type="match status" value="1"/>
</dbReference>
<name>A0A8E2E1A1_9PEZI</name>
<dbReference type="Pfam" id="PF26639">
    <property type="entry name" value="Het-6_barrel"/>
    <property type="match status" value="1"/>
</dbReference>
<dbReference type="AlphaFoldDB" id="A0A8E2E1A1"/>
<dbReference type="EMBL" id="KV745334">
    <property type="protein sequence ID" value="OCK75311.1"/>
    <property type="molecule type" value="Genomic_DNA"/>
</dbReference>
<dbReference type="InterPro" id="IPR052895">
    <property type="entry name" value="HetReg/Transcr_Mod"/>
</dbReference>
<protein>
    <recommendedName>
        <fullName evidence="1">Heterokaryon incompatibility domain-containing protein</fullName>
    </recommendedName>
</protein>
<feature type="domain" description="Heterokaryon incompatibility" evidence="1">
    <location>
        <begin position="55"/>
        <end position="208"/>
    </location>
</feature>
<dbReference type="Proteomes" id="UP000250266">
    <property type="component" value="Unassembled WGS sequence"/>
</dbReference>
<organism evidence="2 3">
    <name type="scientific">Lepidopterella palustris CBS 459.81</name>
    <dbReference type="NCBI Taxonomy" id="1314670"/>
    <lineage>
        <taxon>Eukaryota</taxon>
        <taxon>Fungi</taxon>
        <taxon>Dikarya</taxon>
        <taxon>Ascomycota</taxon>
        <taxon>Pezizomycotina</taxon>
        <taxon>Dothideomycetes</taxon>
        <taxon>Pleosporomycetidae</taxon>
        <taxon>Mytilinidiales</taxon>
        <taxon>Argynnaceae</taxon>
        <taxon>Lepidopterella</taxon>
    </lineage>
</organism>
<gene>
    <name evidence="2" type="ORF">K432DRAFT_386288</name>
</gene>
<evidence type="ECO:0000313" key="2">
    <source>
        <dbReference type="EMBL" id="OCK75311.1"/>
    </source>
</evidence>
<proteinExistence type="predicted"/>
<dbReference type="OrthoDB" id="2157530at2759"/>
<dbReference type="Pfam" id="PF06985">
    <property type="entry name" value="HET"/>
    <property type="match status" value="1"/>
</dbReference>
<reference evidence="2 3" key="1">
    <citation type="journal article" date="2016" name="Nat. Commun.">
        <title>Ectomycorrhizal ecology is imprinted in the genome of the dominant symbiotic fungus Cenococcum geophilum.</title>
        <authorList>
            <consortium name="DOE Joint Genome Institute"/>
            <person name="Peter M."/>
            <person name="Kohler A."/>
            <person name="Ohm R.A."/>
            <person name="Kuo A."/>
            <person name="Krutzmann J."/>
            <person name="Morin E."/>
            <person name="Arend M."/>
            <person name="Barry K.W."/>
            <person name="Binder M."/>
            <person name="Choi C."/>
            <person name="Clum A."/>
            <person name="Copeland A."/>
            <person name="Grisel N."/>
            <person name="Haridas S."/>
            <person name="Kipfer T."/>
            <person name="LaButti K."/>
            <person name="Lindquist E."/>
            <person name="Lipzen A."/>
            <person name="Maire R."/>
            <person name="Meier B."/>
            <person name="Mihaltcheva S."/>
            <person name="Molinier V."/>
            <person name="Murat C."/>
            <person name="Poggeler S."/>
            <person name="Quandt C.A."/>
            <person name="Sperisen C."/>
            <person name="Tritt A."/>
            <person name="Tisserant E."/>
            <person name="Crous P.W."/>
            <person name="Henrissat B."/>
            <person name="Nehls U."/>
            <person name="Egli S."/>
            <person name="Spatafora J.W."/>
            <person name="Grigoriev I.V."/>
            <person name="Martin F.M."/>
        </authorList>
    </citation>
    <scope>NUCLEOTIDE SEQUENCE [LARGE SCALE GENOMIC DNA]</scope>
    <source>
        <strain evidence="2 3">CBS 459.81</strain>
    </source>
</reference>
<sequence length="634" mass="72168">MASELEIFSLLEDFSYEPIPKGEYIRVLKLDPGHLNDPIRCQLRVVSLQDVWRTYEAISYVWGEPNSTRWIIIDGKRWSITTSLFEALQCFRDDTVAKTIWADAICIKQTDPPEKGYQVQLMGKIYSGASRVRVWLGPDHLGIAKEATEFIKETVKVARGLCDSYGSIANVPTLSNENNPVSQDPQKWKLYETFINLPWFSRVWVIQEVGLAADAVMYWGNAKVRFSELINLNEFLYHAQHLFSIFPMSWLLHDAFYGIFNLYGNPDSWRGQLIPEFPMDGKRLTPSPNFVDVLLQGSRRGVTDIRDYIFGFLGHPLAKEGDEFIVKADYQRHVDDVYFEVAAKLVKWLGPALPLAVAGGMGRRSPRDLESNQPSWVIRWDLGQQVSTLGRPGHWFTAGGTGMRTKVDIDPTSKTLTMTGVISDCVTWVSELILTEDIVFDSLIPSQTRTPALDWIWNDLKDRPCRYSGDARRDAMTLTLVAGRYQAEEKAEDYIPHHRRTVSAYSQYIELMRKAAAGRTSSKKEDIAEELRDEAQLRSDAREYEDTYTWTAHDRRVFLTKNGFYGLGPPLLKEGDRVAVFQGVVVPYCLRPVEGEVYKLVGVCYVHGIMRGEVFDPTDPLGLHCELPKDIIIA</sequence>
<accession>A0A8E2E1A1</accession>
<keyword evidence="3" id="KW-1185">Reference proteome</keyword>